<reference evidence="2" key="1">
    <citation type="journal article" date="2014" name="Front. Microbiol.">
        <title>High frequency of phylogenetically diverse reductive dehalogenase-homologous genes in deep subseafloor sedimentary metagenomes.</title>
        <authorList>
            <person name="Kawai M."/>
            <person name="Futagami T."/>
            <person name="Toyoda A."/>
            <person name="Takaki Y."/>
            <person name="Nishi S."/>
            <person name="Hori S."/>
            <person name="Arai W."/>
            <person name="Tsubouchi T."/>
            <person name="Morono Y."/>
            <person name="Uchiyama I."/>
            <person name="Ito T."/>
            <person name="Fujiyama A."/>
            <person name="Inagaki F."/>
            <person name="Takami H."/>
        </authorList>
    </citation>
    <scope>NUCLEOTIDE SEQUENCE</scope>
    <source>
        <strain evidence="2">Expedition CK06-06</strain>
    </source>
</reference>
<feature type="compositionally biased region" description="Polar residues" evidence="1">
    <location>
        <begin position="1"/>
        <end position="10"/>
    </location>
</feature>
<feature type="region of interest" description="Disordered" evidence="1">
    <location>
        <begin position="1"/>
        <end position="37"/>
    </location>
</feature>
<feature type="non-terminal residue" evidence="2">
    <location>
        <position position="123"/>
    </location>
</feature>
<dbReference type="AlphaFoldDB" id="X0TWR7"/>
<evidence type="ECO:0000313" key="2">
    <source>
        <dbReference type="EMBL" id="GAF91621.1"/>
    </source>
</evidence>
<accession>X0TWR7</accession>
<proteinExistence type="predicted"/>
<organism evidence="2">
    <name type="scientific">marine sediment metagenome</name>
    <dbReference type="NCBI Taxonomy" id="412755"/>
    <lineage>
        <taxon>unclassified sequences</taxon>
        <taxon>metagenomes</taxon>
        <taxon>ecological metagenomes</taxon>
    </lineage>
</organism>
<comment type="caution">
    <text evidence="2">The sequence shown here is derived from an EMBL/GenBank/DDBJ whole genome shotgun (WGS) entry which is preliminary data.</text>
</comment>
<protein>
    <submittedName>
        <fullName evidence="2">Uncharacterized protein</fullName>
    </submittedName>
</protein>
<name>X0TWR7_9ZZZZ</name>
<sequence length="123" mass="14196">MSSNDNNILNEENLVGSKDKKPKKKINQSNSNENENVAIDIKDKTTNDVTVDYNLNINLPDNFKSKKQFVIFKNQMEAYVNNNVYILKECKENKRLLDLEYDDLSNKINYIQISVIFLSTVSG</sequence>
<evidence type="ECO:0000256" key="1">
    <source>
        <dbReference type="SAM" id="MobiDB-lite"/>
    </source>
</evidence>
<dbReference type="EMBL" id="BARS01019500">
    <property type="protein sequence ID" value="GAF91621.1"/>
    <property type="molecule type" value="Genomic_DNA"/>
</dbReference>
<gene>
    <name evidence="2" type="ORF">S01H1_31598</name>
</gene>